<keyword evidence="3" id="KW-1185">Reference proteome</keyword>
<evidence type="ECO:0000313" key="3">
    <source>
        <dbReference type="Proteomes" id="UP000184526"/>
    </source>
</evidence>
<evidence type="ECO:0000313" key="2">
    <source>
        <dbReference type="EMBL" id="SHI01506.1"/>
    </source>
</evidence>
<dbReference type="AlphaFoldDB" id="A0A1M5XP08"/>
<accession>A0A1M5XP08</accession>
<proteinExistence type="predicted"/>
<dbReference type="EMBL" id="FQXP01000009">
    <property type="protein sequence ID" value="SHI01506.1"/>
    <property type="molecule type" value="Genomic_DNA"/>
</dbReference>
<evidence type="ECO:0000259" key="1">
    <source>
        <dbReference type="Pfam" id="PF06114"/>
    </source>
</evidence>
<protein>
    <recommendedName>
        <fullName evidence="1">IrrE N-terminal-like domain-containing protein</fullName>
    </recommendedName>
</protein>
<dbReference type="InterPro" id="IPR010359">
    <property type="entry name" value="IrrE_HExxH"/>
</dbReference>
<sequence length="150" mass="17440">MINFKLRTKNLVKKFNTRNPNEIAKELGITIVEKDFSEDLPKGLFKKILGVKFIVINTSRVKDELERKYVLAHELGHALYHSSDCAFFLHDHTLFQRGKFEIEADKFAAELLIDESKLEEYPPVSMTTDELSKIYGVPCKLVEYKFKNNK</sequence>
<dbReference type="Proteomes" id="UP000184526">
    <property type="component" value="Unassembled WGS sequence"/>
</dbReference>
<dbReference type="Pfam" id="PF06114">
    <property type="entry name" value="Peptidase_M78"/>
    <property type="match status" value="1"/>
</dbReference>
<dbReference type="PANTHER" id="PTHR43236:SF1">
    <property type="entry name" value="BLL7220 PROTEIN"/>
    <property type="match status" value="1"/>
</dbReference>
<feature type="domain" description="IrrE N-terminal-like" evidence="1">
    <location>
        <begin position="24"/>
        <end position="146"/>
    </location>
</feature>
<dbReference type="STRING" id="1121306.SAMN02745196_02349"/>
<dbReference type="RefSeq" id="WP_072832206.1">
    <property type="nucleotide sequence ID" value="NZ_FQXP01000009.1"/>
</dbReference>
<gene>
    <name evidence="2" type="ORF">SAMN02745196_02349</name>
</gene>
<dbReference type="PANTHER" id="PTHR43236">
    <property type="entry name" value="ANTITOXIN HIGA1"/>
    <property type="match status" value="1"/>
</dbReference>
<dbReference type="OrthoDB" id="9816277at2"/>
<name>A0A1M5XP08_9CLOT</name>
<dbReference type="Gene3D" id="1.10.10.2910">
    <property type="match status" value="1"/>
</dbReference>
<reference evidence="2 3" key="1">
    <citation type="submission" date="2016-11" db="EMBL/GenBank/DDBJ databases">
        <authorList>
            <person name="Jaros S."/>
            <person name="Januszkiewicz K."/>
            <person name="Wedrychowicz H."/>
        </authorList>
    </citation>
    <scope>NUCLEOTIDE SEQUENCE [LARGE SCALE GENOMIC DNA]</scope>
    <source>
        <strain evidence="2 3">DSM 3089</strain>
    </source>
</reference>
<organism evidence="2 3">
    <name type="scientific">Clostridium collagenovorans DSM 3089</name>
    <dbReference type="NCBI Taxonomy" id="1121306"/>
    <lineage>
        <taxon>Bacteria</taxon>
        <taxon>Bacillati</taxon>
        <taxon>Bacillota</taxon>
        <taxon>Clostridia</taxon>
        <taxon>Eubacteriales</taxon>
        <taxon>Clostridiaceae</taxon>
        <taxon>Clostridium</taxon>
    </lineage>
</organism>
<dbReference type="InterPro" id="IPR052345">
    <property type="entry name" value="Rad_response_metalloprotease"/>
</dbReference>